<dbReference type="InterPro" id="IPR027417">
    <property type="entry name" value="P-loop_NTPase"/>
</dbReference>
<keyword evidence="2" id="KW-1185">Reference proteome</keyword>
<proteinExistence type="predicted"/>
<name>A0A4U1L3W6_9SPHN</name>
<evidence type="ECO:0000313" key="1">
    <source>
        <dbReference type="EMBL" id="TKD51184.1"/>
    </source>
</evidence>
<comment type="caution">
    <text evidence="1">The sequence shown here is derived from an EMBL/GenBank/DDBJ whole genome shotgun (WGS) entry which is preliminary data.</text>
</comment>
<dbReference type="SUPFAM" id="SSF52540">
    <property type="entry name" value="P-loop containing nucleoside triphosphate hydrolases"/>
    <property type="match status" value="1"/>
</dbReference>
<accession>A0A4U1L3W6</accession>
<gene>
    <name evidence="1" type="ORF">FBR43_10775</name>
</gene>
<dbReference type="Gene3D" id="1.10.8.60">
    <property type="match status" value="1"/>
</dbReference>
<dbReference type="RefSeq" id="WP_136943133.1">
    <property type="nucleotide sequence ID" value="NZ_SWKR01000002.1"/>
</dbReference>
<dbReference type="OrthoDB" id="7390113at2"/>
<protein>
    <submittedName>
        <fullName evidence="1">Chromosomal replication initiator DnaA</fullName>
    </submittedName>
</protein>
<dbReference type="Proteomes" id="UP000309138">
    <property type="component" value="Unassembled WGS sequence"/>
</dbReference>
<dbReference type="EMBL" id="SWKR01000002">
    <property type="protein sequence ID" value="TKD51184.1"/>
    <property type="molecule type" value="Genomic_DNA"/>
</dbReference>
<sequence>MSQLRLPLQRREGARRVEFIVGDANLRVVHALEHWGTWPVMAALLVGPRKSGRTLLARLFRKQTGGEIIDDAERASETAIFHAWNLAQADRRPLLIVADVPPPDWRVALPDLRSRLAATPVLRIDEPDDALFAAILADQFDRRELDARADVLAWIARRSERNYLTLQRIVDAIEAQAYERDTRRISIPLARAALQAAGLMVQMPPEPGREEA</sequence>
<evidence type="ECO:0000313" key="2">
    <source>
        <dbReference type="Proteomes" id="UP000309138"/>
    </source>
</evidence>
<reference evidence="1 2" key="1">
    <citation type="submission" date="2019-04" db="EMBL/GenBank/DDBJ databases">
        <authorList>
            <person name="Yang Y."/>
            <person name="Wei D."/>
        </authorList>
    </citation>
    <scope>NUCLEOTIDE SEQUENCE [LARGE SCALE GENOMIC DNA]</scope>
    <source>
        <strain evidence="1 2">L-1-4w-11</strain>
    </source>
</reference>
<organism evidence="1 2">
    <name type="scientific">Sphingomonas baiyangensis</name>
    <dbReference type="NCBI Taxonomy" id="2572576"/>
    <lineage>
        <taxon>Bacteria</taxon>
        <taxon>Pseudomonadati</taxon>
        <taxon>Pseudomonadota</taxon>
        <taxon>Alphaproteobacteria</taxon>
        <taxon>Sphingomonadales</taxon>
        <taxon>Sphingomonadaceae</taxon>
        <taxon>Sphingomonas</taxon>
    </lineage>
</organism>
<dbReference type="AlphaFoldDB" id="A0A4U1L3W6"/>